<evidence type="ECO:0000313" key="1">
    <source>
        <dbReference type="EMBL" id="TYP79282.1"/>
    </source>
</evidence>
<gene>
    <name evidence="1" type="ORF">BCM02_101400</name>
</gene>
<dbReference type="RefSeq" id="WP_148927361.1">
    <property type="nucleotide sequence ID" value="NZ_VNHS01000001.1"/>
</dbReference>
<accession>A0A5S5CHT1</accession>
<sequence length="77" mass="8058">MQSYEARGARFVLQLASGRWDSATADFSAGLAASLPGPTLEAFWSQIQAVDGGIASLEHAAIQRNAVHTTAKLLSNG</sequence>
<dbReference type="AlphaFoldDB" id="A0A5S5CHT1"/>
<reference evidence="1 2" key="1">
    <citation type="submission" date="2019-07" db="EMBL/GenBank/DDBJ databases">
        <title>Genomic Encyclopedia of Type Strains, Phase III (KMG-III): the genomes of soil and plant-associated and newly described type strains.</title>
        <authorList>
            <person name="Whitman W."/>
        </authorList>
    </citation>
    <scope>NUCLEOTIDE SEQUENCE [LARGE SCALE GENOMIC DNA]</scope>
    <source>
        <strain evidence="1 2">BL24</strain>
    </source>
</reference>
<protein>
    <submittedName>
        <fullName evidence="1">Uncharacterized protein</fullName>
    </submittedName>
</protein>
<keyword evidence="2" id="KW-1185">Reference proteome</keyword>
<evidence type="ECO:0000313" key="2">
    <source>
        <dbReference type="Proteomes" id="UP000323257"/>
    </source>
</evidence>
<comment type="caution">
    <text evidence="1">The sequence shown here is derived from an EMBL/GenBank/DDBJ whole genome shotgun (WGS) entry which is preliminary data.</text>
</comment>
<dbReference type="Proteomes" id="UP000323257">
    <property type="component" value="Unassembled WGS sequence"/>
</dbReference>
<dbReference type="EMBL" id="VNHS01000001">
    <property type="protein sequence ID" value="TYP79282.1"/>
    <property type="molecule type" value="Genomic_DNA"/>
</dbReference>
<name>A0A5S5CHT1_9BACL</name>
<organism evidence="1 2">
    <name type="scientific">Paenibacillus methanolicus</name>
    <dbReference type="NCBI Taxonomy" id="582686"/>
    <lineage>
        <taxon>Bacteria</taxon>
        <taxon>Bacillati</taxon>
        <taxon>Bacillota</taxon>
        <taxon>Bacilli</taxon>
        <taxon>Bacillales</taxon>
        <taxon>Paenibacillaceae</taxon>
        <taxon>Paenibacillus</taxon>
    </lineage>
</organism>
<proteinExistence type="predicted"/>